<evidence type="ECO:0000313" key="4">
    <source>
        <dbReference type="Proteomes" id="UP001157186"/>
    </source>
</evidence>
<evidence type="ECO:0000313" key="3">
    <source>
        <dbReference type="EMBL" id="GLX76721.1"/>
    </source>
</evidence>
<dbReference type="CDD" id="cd06223">
    <property type="entry name" value="PRTases_typeI"/>
    <property type="match status" value="1"/>
</dbReference>
<dbReference type="Pfam" id="PF24390">
    <property type="entry name" value="PRTase-CE"/>
    <property type="match status" value="1"/>
</dbReference>
<comment type="caution">
    <text evidence="3">The sequence shown here is derived from an EMBL/GenBank/DDBJ whole genome shotgun (WGS) entry which is preliminary data.</text>
</comment>
<protein>
    <recommendedName>
        <fullName evidence="5">Phosphoribosyltransferase domain-containing protein</fullName>
    </recommendedName>
</protein>
<evidence type="ECO:0000259" key="1">
    <source>
        <dbReference type="Pfam" id="PF24390"/>
    </source>
</evidence>
<organism evidence="3 4">
    <name type="scientific">Thalassotalea insulae</name>
    <dbReference type="NCBI Taxonomy" id="2056778"/>
    <lineage>
        <taxon>Bacteria</taxon>
        <taxon>Pseudomonadati</taxon>
        <taxon>Pseudomonadota</taxon>
        <taxon>Gammaproteobacteria</taxon>
        <taxon>Alteromonadales</taxon>
        <taxon>Colwelliaceae</taxon>
        <taxon>Thalassotalea</taxon>
    </lineage>
</organism>
<proteinExistence type="predicted"/>
<dbReference type="Proteomes" id="UP001157186">
    <property type="component" value="Unassembled WGS sequence"/>
</dbReference>
<dbReference type="InterPro" id="IPR000836">
    <property type="entry name" value="PRTase_dom"/>
</dbReference>
<keyword evidence="4" id="KW-1185">Reference proteome</keyword>
<evidence type="ECO:0000259" key="2">
    <source>
        <dbReference type="Pfam" id="PF24395"/>
    </source>
</evidence>
<feature type="domain" description="OLD-like TOPRIM" evidence="2">
    <location>
        <begin position="313"/>
        <end position="468"/>
    </location>
</feature>
<dbReference type="Pfam" id="PF24395">
    <property type="entry name" value="OLD-like_TOPRIM_1"/>
    <property type="match status" value="1"/>
</dbReference>
<dbReference type="InterPro" id="IPR056920">
    <property type="entry name" value="PRTase-CE"/>
</dbReference>
<dbReference type="InterPro" id="IPR057056">
    <property type="entry name" value="OLD-like_TOPRIM_dom"/>
</dbReference>
<evidence type="ECO:0008006" key="5">
    <source>
        <dbReference type="Google" id="ProtNLM"/>
    </source>
</evidence>
<gene>
    <name evidence="3" type="ORF">tinsulaeT_00610</name>
</gene>
<accession>A0ABQ6GLJ7</accession>
<dbReference type="EMBL" id="BSST01000001">
    <property type="protein sequence ID" value="GLX76721.1"/>
    <property type="molecule type" value="Genomic_DNA"/>
</dbReference>
<name>A0ABQ6GLJ7_9GAMM</name>
<feature type="domain" description="PRTase-CE" evidence="1">
    <location>
        <begin position="47"/>
        <end position="281"/>
    </location>
</feature>
<reference evidence="3 4" key="1">
    <citation type="submission" date="2023-03" db="EMBL/GenBank/DDBJ databases">
        <title>Draft genome sequence of Thalassotalea insulae KCTC 62186T.</title>
        <authorList>
            <person name="Sawabe T."/>
        </authorList>
    </citation>
    <scope>NUCLEOTIDE SEQUENCE [LARGE SCALE GENOMIC DNA]</scope>
    <source>
        <strain evidence="3 4">KCTC 62186</strain>
    </source>
</reference>
<dbReference type="RefSeq" id="WP_284242509.1">
    <property type="nucleotide sequence ID" value="NZ_BSST01000001.1"/>
</dbReference>
<sequence length="474" mass="53593">MAALYSSQISTTEIELKYPIEIEKRLSDIEEVISSWPTKKNLEDVVTWMLQFDNEDFDLAFRIIKNLNVIGPDELNSALAISYSKLMRRAKAKKINISLKNTMFAAIGGASKSGAMIAYNFRLINELASANFLDEDSIKFIEAGEIENLVLVDDIIATGDQSAKELKEVAELMIPLGVKNIFVLTAVGMKDGIKKVQETELAEVFSALEYDEKDTLKSFDSRFYDGLSFQDRQDVFKKMSGYGGLGYGGIGALITFYYNTPNCTLQSVWGNRFGWIPLFNRVSGITGIDKHYPKLEKSKPPKKPAPEDKSSFTVFVEGKTDELFFDLLAEKYENFGLKTFDTISVGPLYSDKLLKSLGKLAKRFVIALDKDDPRKSRIESVQKIVGEDGYIEIEDIIKYADIDAIIKSEEFSKYFEREIFEVDETISTRHIEMRLIRKAPGSVRERNLAIIVDKFLDEDKIKSLVDAIKSKAEK</sequence>